<dbReference type="PANTHER" id="PTHR30087:SF0">
    <property type="entry name" value="INNER MEMBRANE PROTEIN"/>
    <property type="match status" value="1"/>
</dbReference>
<dbReference type="GeneID" id="26738748"/>
<dbReference type="RefSeq" id="WP_231553423.1">
    <property type="nucleotide sequence ID" value="NZ_CP006933.1"/>
</dbReference>
<dbReference type="Pfam" id="PF08349">
    <property type="entry name" value="DUF1722"/>
    <property type="match status" value="1"/>
</dbReference>
<dbReference type="Proteomes" id="UP000029661">
    <property type="component" value="Chromosome"/>
</dbReference>
<dbReference type="PATRIC" id="fig|2162.10.peg.508"/>
<dbReference type="AlphaFoldDB" id="A0A089ZVM1"/>
<evidence type="ECO:0000313" key="2">
    <source>
        <dbReference type="EMBL" id="AIS32674.1"/>
    </source>
</evidence>
<dbReference type="EMBL" id="LN734822">
    <property type="protein sequence ID" value="CEL24137.1"/>
    <property type="molecule type" value="Genomic_DNA"/>
</dbReference>
<proteinExistence type="predicted"/>
<dbReference type="InterPro" id="IPR007553">
    <property type="entry name" value="2-thiour_desulf"/>
</dbReference>
<evidence type="ECO:0000259" key="1">
    <source>
        <dbReference type="Pfam" id="PF08349"/>
    </source>
</evidence>
<sequence>MFILSREFPRPHLVSSRCIEFDACRYNGLIIRSSLVEKLKKYADFTPVCPEVGIGLGIPREPIHLEKDQDKIELIQPATGYNCTPKMLEFSDSFLKSVEGVDGFILKNKSPSCGVKAVKIYPKGEMSRPWTDGVGMFAAAVFRFFPSTPTEDEGRLRNLHLRENFLTRIYTLADFREKVSGDFSDMLEFHRKNKLLFSSYSQMYARKLGRLVANQKRSTFKDLVEKYENILKKMLLQDPQPPSNVNVLMHAFGHFSHDLTSPEKAFFLESLEKYRQGRVPLLVNQNLLKSWIIRFNKEYLGDQTFFEPYPEELMEITFI</sequence>
<accession>A0A089ZVM1</accession>
<feature type="domain" description="DUF1722" evidence="1">
    <location>
        <begin position="194"/>
        <end position="310"/>
    </location>
</feature>
<gene>
    <name evidence="2" type="ORF">BRM9_1867</name>
    <name evidence="3" type="ORF">MB9_0490</name>
</gene>
<dbReference type="KEGG" id="mfc:BRM9_1867"/>
<dbReference type="PANTHER" id="PTHR30087">
    <property type="entry name" value="INNER MEMBRANE PROTEIN"/>
    <property type="match status" value="1"/>
</dbReference>
<dbReference type="PIRSF" id="PIRSF037004">
    <property type="entry name" value="UCP037004"/>
    <property type="match status" value="1"/>
</dbReference>
<evidence type="ECO:0000313" key="5">
    <source>
        <dbReference type="Proteomes" id="UP000062768"/>
    </source>
</evidence>
<dbReference type="Pfam" id="PF04463">
    <property type="entry name" value="2-thiour_desulf"/>
    <property type="match status" value="1"/>
</dbReference>
<evidence type="ECO:0000313" key="3">
    <source>
        <dbReference type="EMBL" id="CEL24137.1"/>
    </source>
</evidence>
<dbReference type="STRING" id="2162.BRM9_1867"/>
<name>A0A089ZVM1_METFO</name>
<dbReference type="Proteomes" id="UP000062768">
    <property type="component" value="Chromosome I"/>
</dbReference>
<evidence type="ECO:0000313" key="4">
    <source>
        <dbReference type="Proteomes" id="UP000029661"/>
    </source>
</evidence>
<reference evidence="3" key="2">
    <citation type="submission" date="2014-09" db="EMBL/GenBank/DDBJ databases">
        <authorList>
            <person name="Bishop-Lilly K.A."/>
            <person name="Broomall S.M."/>
            <person name="Chain P.S."/>
            <person name="Chertkov O."/>
            <person name="Coyne S.R."/>
            <person name="Daligault H.E."/>
            <person name="Davenport K.W."/>
            <person name="Erkkila T."/>
            <person name="Frey K.G."/>
            <person name="Gibbons H.S."/>
            <person name="Gu W."/>
            <person name="Jaissle J."/>
            <person name="Johnson S.L."/>
            <person name="Koroleva G.I."/>
            <person name="Ladner J.T."/>
            <person name="Lo C.-C."/>
            <person name="Minogue T.D."/>
            <person name="Munk C."/>
            <person name="Palacios G.F."/>
            <person name="Redden C.L."/>
            <person name="Rosenzweig C.N."/>
            <person name="Scholz M.B."/>
            <person name="Teshima H."/>
            <person name="Xu Y."/>
        </authorList>
    </citation>
    <scope>NUCLEOTIDE SEQUENCE</scope>
    <source>
        <strain evidence="3">Mb9</strain>
    </source>
</reference>
<dbReference type="InterPro" id="IPR017087">
    <property type="entry name" value="UCP037004"/>
</dbReference>
<dbReference type="EMBL" id="CP006933">
    <property type="protein sequence ID" value="AIS32674.1"/>
    <property type="molecule type" value="Genomic_DNA"/>
</dbReference>
<keyword evidence="5" id="KW-1185">Reference proteome</keyword>
<protein>
    <recommendedName>
        <fullName evidence="1">DUF1722 domain-containing protein</fullName>
    </recommendedName>
</protein>
<dbReference type="InterPro" id="IPR013560">
    <property type="entry name" value="DUF1722"/>
</dbReference>
<organism evidence="2 4">
    <name type="scientific">Methanobacterium formicicum</name>
    <dbReference type="NCBI Taxonomy" id="2162"/>
    <lineage>
        <taxon>Archaea</taxon>
        <taxon>Methanobacteriati</taxon>
        <taxon>Methanobacteriota</taxon>
        <taxon>Methanomada group</taxon>
        <taxon>Methanobacteria</taxon>
        <taxon>Methanobacteriales</taxon>
        <taxon>Methanobacteriaceae</taxon>
        <taxon>Methanobacterium</taxon>
    </lineage>
</organism>
<reference evidence="2" key="1">
    <citation type="submission" date="2013-12" db="EMBL/GenBank/DDBJ databases">
        <title>The complete genome sequence of Methanobacterium sp. BRM9.</title>
        <authorList>
            <consortium name="Pastoral Greenhouse Gas Research Consortium"/>
            <person name="Kelly W.J."/>
            <person name="Leahy S.C."/>
            <person name="Perry R."/>
            <person name="Li D."/>
            <person name="Altermann E."/>
            <person name="Lambie S.C."/>
            <person name="Attwood G.T."/>
        </authorList>
    </citation>
    <scope>NUCLEOTIDE SEQUENCE [LARGE SCALE GENOMIC DNA]</scope>
    <source>
        <strain evidence="2">BRM9</strain>
    </source>
</reference>